<sequence>MDNSELIKLLNDFLVGINMGSDTFKSYEEKLESQDLKNEFKKILSTFASQKEIVVSQIDKLGGEVDESLGIGQEIGSLFSKLKDALITDDEEVLENAVKAMDMGVKQGDKVIGKIEASDANRDIIETLNHMVNEYREISVFLMKLHKGN</sequence>
<proteinExistence type="predicted"/>
<dbReference type="EMBL" id="JACOOQ010000027">
    <property type="protein sequence ID" value="MBC5641199.1"/>
    <property type="molecule type" value="Genomic_DNA"/>
</dbReference>
<dbReference type="Pfam" id="PF09537">
    <property type="entry name" value="DUF2383"/>
    <property type="match status" value="1"/>
</dbReference>
<gene>
    <name evidence="2" type="ORF">H8R92_12585</name>
</gene>
<protein>
    <submittedName>
        <fullName evidence="2">DUF2383 domain-containing protein</fullName>
    </submittedName>
</protein>
<accession>A0A8I0DP98</accession>
<evidence type="ECO:0000259" key="1">
    <source>
        <dbReference type="Pfam" id="PF09537"/>
    </source>
</evidence>
<organism evidence="2 3">
    <name type="scientific">Clostridium lentum</name>
    <dbReference type="NCBI Taxonomy" id="2763037"/>
    <lineage>
        <taxon>Bacteria</taxon>
        <taxon>Bacillati</taxon>
        <taxon>Bacillota</taxon>
        <taxon>Clostridia</taxon>
        <taxon>Eubacteriales</taxon>
        <taxon>Clostridiaceae</taxon>
        <taxon>Clostridium</taxon>
    </lineage>
</organism>
<comment type="caution">
    <text evidence="2">The sequence shown here is derived from an EMBL/GenBank/DDBJ whole genome shotgun (WGS) entry which is preliminary data.</text>
</comment>
<name>A0A8I0DP98_9CLOT</name>
<dbReference type="RefSeq" id="WP_022211666.1">
    <property type="nucleotide sequence ID" value="NZ_JACOOQ010000027.1"/>
</dbReference>
<dbReference type="Gene3D" id="1.20.1260.10">
    <property type="match status" value="1"/>
</dbReference>
<evidence type="ECO:0000313" key="3">
    <source>
        <dbReference type="Proteomes" id="UP000662088"/>
    </source>
</evidence>
<dbReference type="InterPro" id="IPR019052">
    <property type="entry name" value="DUF2383"/>
</dbReference>
<keyword evidence="3" id="KW-1185">Reference proteome</keyword>
<dbReference type="Proteomes" id="UP000662088">
    <property type="component" value="Unassembled WGS sequence"/>
</dbReference>
<feature type="domain" description="DUF2383" evidence="1">
    <location>
        <begin position="7"/>
        <end position="112"/>
    </location>
</feature>
<dbReference type="InterPro" id="IPR012347">
    <property type="entry name" value="Ferritin-like"/>
</dbReference>
<reference evidence="2" key="1">
    <citation type="submission" date="2020-08" db="EMBL/GenBank/DDBJ databases">
        <title>Genome public.</title>
        <authorList>
            <person name="Liu C."/>
            <person name="Sun Q."/>
        </authorList>
    </citation>
    <scope>NUCLEOTIDE SEQUENCE</scope>
    <source>
        <strain evidence="2">NSJ-42</strain>
    </source>
</reference>
<dbReference type="AlphaFoldDB" id="A0A8I0DP98"/>
<evidence type="ECO:0000313" key="2">
    <source>
        <dbReference type="EMBL" id="MBC5641199.1"/>
    </source>
</evidence>